<organism evidence="2 3">
    <name type="scientific">Actinophytocola algeriensis</name>
    <dbReference type="NCBI Taxonomy" id="1768010"/>
    <lineage>
        <taxon>Bacteria</taxon>
        <taxon>Bacillati</taxon>
        <taxon>Actinomycetota</taxon>
        <taxon>Actinomycetes</taxon>
        <taxon>Pseudonocardiales</taxon>
        <taxon>Pseudonocardiaceae</taxon>
    </lineage>
</organism>
<dbReference type="SUPFAM" id="SSF53474">
    <property type="entry name" value="alpha/beta-Hydrolases"/>
    <property type="match status" value="1"/>
</dbReference>
<evidence type="ECO:0000313" key="3">
    <source>
        <dbReference type="Proteomes" id="UP000520767"/>
    </source>
</evidence>
<comment type="caution">
    <text evidence="2">The sequence shown here is derived from an EMBL/GenBank/DDBJ whole genome shotgun (WGS) entry which is preliminary data.</text>
</comment>
<dbReference type="EMBL" id="JACHJQ010000004">
    <property type="protein sequence ID" value="MBB4907784.1"/>
    <property type="molecule type" value="Genomic_DNA"/>
</dbReference>
<reference evidence="2 3" key="1">
    <citation type="submission" date="2020-08" db="EMBL/GenBank/DDBJ databases">
        <title>Genomic Encyclopedia of Type Strains, Phase III (KMG-III): the genomes of soil and plant-associated and newly described type strains.</title>
        <authorList>
            <person name="Whitman W."/>
        </authorList>
    </citation>
    <scope>NUCLEOTIDE SEQUENCE [LARGE SCALE GENOMIC DNA]</scope>
    <source>
        <strain evidence="2 3">CECT 8960</strain>
    </source>
</reference>
<evidence type="ECO:0000313" key="2">
    <source>
        <dbReference type="EMBL" id="MBB4907784.1"/>
    </source>
</evidence>
<keyword evidence="3" id="KW-1185">Reference proteome</keyword>
<evidence type="ECO:0000259" key="1">
    <source>
        <dbReference type="Pfam" id="PF12146"/>
    </source>
</evidence>
<dbReference type="AlphaFoldDB" id="A0A7W7VF42"/>
<dbReference type="Pfam" id="PF12146">
    <property type="entry name" value="Hydrolase_4"/>
    <property type="match status" value="1"/>
</dbReference>
<dbReference type="Gene3D" id="3.40.50.1820">
    <property type="entry name" value="alpha/beta hydrolase"/>
    <property type="match status" value="1"/>
</dbReference>
<feature type="domain" description="Serine aminopeptidase S33" evidence="1">
    <location>
        <begin position="67"/>
        <end position="194"/>
    </location>
</feature>
<name>A0A7W7VF42_9PSEU</name>
<dbReference type="PANTHER" id="PTHR43194">
    <property type="entry name" value="HYDROLASE ALPHA/BETA FOLD FAMILY"/>
    <property type="match status" value="1"/>
</dbReference>
<dbReference type="InterPro" id="IPR022742">
    <property type="entry name" value="Hydrolase_4"/>
</dbReference>
<dbReference type="PANTHER" id="PTHR43194:SF2">
    <property type="entry name" value="PEROXISOMAL MEMBRANE PROTEIN LPX1"/>
    <property type="match status" value="1"/>
</dbReference>
<dbReference type="RefSeq" id="WP_184811934.1">
    <property type="nucleotide sequence ID" value="NZ_JACHJQ010000004.1"/>
</dbReference>
<sequence length="286" mass="31396">MTAVRTAFGTLERVAPDLGARWAESLWLRIPPYRGKSRPGVLPRGEEFTVRVKDRKVVGTAWGSGPVVYLVHGRGGISAQLHPFVAPLLAAGHRVVTFDALSHGASDPGFLGPHHFTIPEMASAFTAVVKEHGRPHAVIAHSLGCAAVFFALRGGVHPSRLVFLAPMTQPTPYTAVFAATLGFGERIRTRLMDRVAARVGTPWDDFDMPTQVTRIAPPPLLTVHDPADRETRYDDSVAVAKVWPESELVTVKDLGHWRVLRDQDTITRAVDFVSSRERQQPNQRTA</sequence>
<proteinExistence type="predicted"/>
<dbReference type="InterPro" id="IPR050228">
    <property type="entry name" value="Carboxylesterase_BioH"/>
</dbReference>
<dbReference type="Proteomes" id="UP000520767">
    <property type="component" value="Unassembled WGS sequence"/>
</dbReference>
<gene>
    <name evidence="2" type="ORF">FHR82_004026</name>
</gene>
<accession>A0A7W7VF42</accession>
<protein>
    <submittedName>
        <fullName evidence="2">Pimeloyl-ACP methyl ester carboxylesterase</fullName>
    </submittedName>
</protein>
<dbReference type="InterPro" id="IPR029058">
    <property type="entry name" value="AB_hydrolase_fold"/>
</dbReference>